<evidence type="ECO:0000256" key="1">
    <source>
        <dbReference type="SAM" id="MobiDB-lite"/>
    </source>
</evidence>
<dbReference type="PANTHER" id="PTHR40763:SF5">
    <property type="entry name" value="MEMBRANE PROTEIN"/>
    <property type="match status" value="1"/>
</dbReference>
<protein>
    <recommendedName>
        <fullName evidence="2">DUF1707 domain-containing protein</fullName>
    </recommendedName>
</protein>
<dbReference type="STRING" id="630515.SAMN04489812_4785"/>
<proteinExistence type="predicted"/>
<evidence type="ECO:0000313" key="3">
    <source>
        <dbReference type="EMBL" id="SDT24959.1"/>
    </source>
</evidence>
<name>A0A1H1YUJ2_9ACTN</name>
<gene>
    <name evidence="3" type="ORF">SAMN04489812_4785</name>
</gene>
<dbReference type="RefSeq" id="WP_091528162.1">
    <property type="nucleotide sequence ID" value="NZ_LT629772.1"/>
</dbReference>
<dbReference type="AlphaFoldDB" id="A0A1H1YUJ2"/>
<reference evidence="3 4" key="1">
    <citation type="submission" date="2016-10" db="EMBL/GenBank/DDBJ databases">
        <authorList>
            <person name="de Groot N.N."/>
        </authorList>
    </citation>
    <scope>NUCLEOTIDE SEQUENCE [LARGE SCALE GENOMIC DNA]</scope>
    <source>
        <strain evidence="3 4">DSM 21800</strain>
    </source>
</reference>
<dbReference type="InterPro" id="IPR012551">
    <property type="entry name" value="DUF1707_SHOCT-like"/>
</dbReference>
<organism evidence="3 4">
    <name type="scientific">Microlunatus soli</name>
    <dbReference type="NCBI Taxonomy" id="630515"/>
    <lineage>
        <taxon>Bacteria</taxon>
        <taxon>Bacillati</taxon>
        <taxon>Actinomycetota</taxon>
        <taxon>Actinomycetes</taxon>
        <taxon>Propionibacteriales</taxon>
        <taxon>Propionibacteriaceae</taxon>
        <taxon>Microlunatus</taxon>
    </lineage>
</organism>
<keyword evidence="4" id="KW-1185">Reference proteome</keyword>
<sequence>MTHDAEGAAPVPVARASDAERETAAEHLRTAVADGRLDLTELDERLTAVYQAKTRAELATVTHDLEPGVLETKPLTLRTKSGSLRRTGSWTAPVEIVAQCTSGSIKIDFTGARVPQREVTVHATAKSGSVVLVVPTDWAVVMDDVTSGSGTITNKVAQRDPTTASHTVRVVGSVASGVIKARYPRRSFIDWLLRRPH</sequence>
<evidence type="ECO:0000313" key="4">
    <source>
        <dbReference type="Proteomes" id="UP000199103"/>
    </source>
</evidence>
<dbReference type="OrthoDB" id="4772576at2"/>
<dbReference type="EMBL" id="LT629772">
    <property type="protein sequence ID" value="SDT24959.1"/>
    <property type="molecule type" value="Genomic_DNA"/>
</dbReference>
<feature type="domain" description="DUF1707" evidence="2">
    <location>
        <begin position="15"/>
        <end position="65"/>
    </location>
</feature>
<evidence type="ECO:0000259" key="2">
    <source>
        <dbReference type="Pfam" id="PF08044"/>
    </source>
</evidence>
<feature type="region of interest" description="Disordered" evidence="1">
    <location>
        <begin position="1"/>
        <end position="22"/>
    </location>
</feature>
<dbReference type="Proteomes" id="UP000199103">
    <property type="component" value="Chromosome I"/>
</dbReference>
<dbReference type="Pfam" id="PF08044">
    <property type="entry name" value="DUF1707"/>
    <property type="match status" value="1"/>
</dbReference>
<accession>A0A1H1YUJ2</accession>
<dbReference type="PANTHER" id="PTHR40763">
    <property type="entry name" value="MEMBRANE PROTEIN-RELATED"/>
    <property type="match status" value="1"/>
</dbReference>